<dbReference type="Proteomes" id="UP000561726">
    <property type="component" value="Unassembled WGS sequence"/>
</dbReference>
<organism evidence="1 2">
    <name type="scientific">Cryobacterium roopkundense</name>
    <dbReference type="NCBI Taxonomy" id="1001240"/>
    <lineage>
        <taxon>Bacteria</taxon>
        <taxon>Bacillati</taxon>
        <taxon>Actinomycetota</taxon>
        <taxon>Actinomycetes</taxon>
        <taxon>Micrococcales</taxon>
        <taxon>Microbacteriaceae</taxon>
        <taxon>Cryobacterium</taxon>
    </lineage>
</organism>
<dbReference type="EMBL" id="JACHBQ010000001">
    <property type="protein sequence ID" value="MBB5640096.1"/>
    <property type="molecule type" value="Genomic_DNA"/>
</dbReference>
<evidence type="ECO:0000313" key="2">
    <source>
        <dbReference type="Proteomes" id="UP000561726"/>
    </source>
</evidence>
<dbReference type="AlphaFoldDB" id="A0A7W8ZTU9"/>
<proteinExistence type="predicted"/>
<name>A0A7W8ZTU9_9MICO</name>
<comment type="caution">
    <text evidence="1">The sequence shown here is derived from an EMBL/GenBank/DDBJ whole genome shotgun (WGS) entry which is preliminary data.</text>
</comment>
<accession>A0A7W8ZTU9</accession>
<protein>
    <submittedName>
        <fullName evidence="1">Uncharacterized protein</fullName>
    </submittedName>
</protein>
<gene>
    <name evidence="1" type="ORF">BJ997_000644</name>
</gene>
<reference evidence="1 2" key="1">
    <citation type="submission" date="2020-08" db="EMBL/GenBank/DDBJ databases">
        <title>Sequencing the genomes of 1000 actinobacteria strains.</title>
        <authorList>
            <person name="Klenk H.-P."/>
        </authorList>
    </citation>
    <scope>NUCLEOTIDE SEQUENCE [LARGE SCALE GENOMIC DNA]</scope>
    <source>
        <strain evidence="1 2">DSM 21065</strain>
    </source>
</reference>
<sequence length="51" mass="5687">MNVRIPRNPGILRYWWTEIACTQGIQLKETNDGSVFPVNGDYFGSPDSSVG</sequence>
<evidence type="ECO:0000313" key="1">
    <source>
        <dbReference type="EMBL" id="MBB5640096.1"/>
    </source>
</evidence>